<sequence>MTTTTTTTTTGDSSTMKSSATLSGGDLVSRLLAATPPYLYNVPLTSHSFFFSEMLRSFVQAKSEADTCAAASVTAAAAAAAAAITPAAIAKRRKRSWRDTRERPLELTTKDKNIINHNSHAHSHHHHHHHTHHHPANQQEKYFHQELMSNGFKITESLNESTKNFQITNNEQKSNGFSNDLLKPVDENCPDFVTNRRHFFDDSSRLFGNGKIIQKDIDEKTFDERSKIGQEINFLMEQNENKMDFSGRNFSSGLISRTKPEDILQTSKGFELPGAITTTIANTTSNTATIAAVTNNTTITTTSTTATNNNNTSNHNNNSNIPVNNDFIPTPMWYPPYPMAQSYPGIDPLHFFIDLRVSGHIWDRKLSERSLPFKGKHCSAFSVPQSKEYNNHPLNLTRDEATTSRSSEENYRGTHFILKNLTKTYKDIGRNSKIMTKCEIDGNQRDSESVGCESSAKEEIQGDSSPSSQHECQEEETTGGKDLRALIGLELVVDYVKEPKEEPIAR</sequence>
<feature type="region of interest" description="Disordered" evidence="1">
    <location>
        <begin position="387"/>
        <end position="409"/>
    </location>
</feature>
<reference evidence="2" key="2">
    <citation type="submission" date="2023-03" db="EMBL/GenBank/DDBJ databases">
        <authorList>
            <person name="Inwood S.N."/>
            <person name="Skelly J.G."/>
            <person name="Guhlin J."/>
            <person name="Harrop T.W.R."/>
            <person name="Goldson S.G."/>
            <person name="Dearden P.K."/>
        </authorList>
    </citation>
    <scope>NUCLEOTIDE SEQUENCE</scope>
    <source>
        <strain evidence="2">Irish</strain>
        <tissue evidence="2">Whole body</tissue>
    </source>
</reference>
<gene>
    <name evidence="2" type="ORF">PV328_011591</name>
</gene>
<comment type="caution">
    <text evidence="2">The sequence shown here is derived from an EMBL/GenBank/DDBJ whole genome shotgun (WGS) entry which is preliminary data.</text>
</comment>
<feature type="compositionally biased region" description="Low complexity" evidence="1">
    <location>
        <begin position="1"/>
        <end position="10"/>
    </location>
</feature>
<feature type="region of interest" description="Disordered" evidence="1">
    <location>
        <begin position="444"/>
        <end position="481"/>
    </location>
</feature>
<dbReference type="AlphaFoldDB" id="A0AA39EW75"/>
<proteinExistence type="predicted"/>
<evidence type="ECO:0000256" key="1">
    <source>
        <dbReference type="SAM" id="MobiDB-lite"/>
    </source>
</evidence>
<dbReference type="Proteomes" id="UP001168990">
    <property type="component" value="Unassembled WGS sequence"/>
</dbReference>
<feature type="region of interest" description="Disordered" evidence="1">
    <location>
        <begin position="1"/>
        <end position="20"/>
    </location>
</feature>
<protein>
    <submittedName>
        <fullName evidence="2">Uncharacterized protein</fullName>
    </submittedName>
</protein>
<feature type="compositionally biased region" description="Basic and acidic residues" evidence="1">
    <location>
        <begin position="397"/>
        <end position="409"/>
    </location>
</feature>
<dbReference type="EMBL" id="JAQQBS010001425">
    <property type="protein sequence ID" value="KAK0157904.1"/>
    <property type="molecule type" value="Genomic_DNA"/>
</dbReference>
<evidence type="ECO:0000313" key="2">
    <source>
        <dbReference type="EMBL" id="KAK0157904.1"/>
    </source>
</evidence>
<name>A0AA39EW75_9HYME</name>
<keyword evidence="3" id="KW-1185">Reference proteome</keyword>
<reference evidence="2" key="1">
    <citation type="journal article" date="2023" name="bioRxiv">
        <title>Scaffold-level genome assemblies of two parasitoid biocontrol wasps reveal the parthenogenesis mechanism and an associated novel virus.</title>
        <authorList>
            <person name="Inwood S."/>
            <person name="Skelly J."/>
            <person name="Guhlin J."/>
            <person name="Harrop T."/>
            <person name="Goldson S."/>
            <person name="Dearden P."/>
        </authorList>
    </citation>
    <scope>NUCLEOTIDE SEQUENCE</scope>
    <source>
        <strain evidence="2">Irish</strain>
        <tissue evidence="2">Whole body</tissue>
    </source>
</reference>
<feature type="region of interest" description="Disordered" evidence="1">
    <location>
        <begin position="303"/>
        <end position="322"/>
    </location>
</feature>
<organism evidence="2 3">
    <name type="scientific">Microctonus aethiopoides</name>
    <dbReference type="NCBI Taxonomy" id="144406"/>
    <lineage>
        <taxon>Eukaryota</taxon>
        <taxon>Metazoa</taxon>
        <taxon>Ecdysozoa</taxon>
        <taxon>Arthropoda</taxon>
        <taxon>Hexapoda</taxon>
        <taxon>Insecta</taxon>
        <taxon>Pterygota</taxon>
        <taxon>Neoptera</taxon>
        <taxon>Endopterygota</taxon>
        <taxon>Hymenoptera</taxon>
        <taxon>Apocrita</taxon>
        <taxon>Ichneumonoidea</taxon>
        <taxon>Braconidae</taxon>
        <taxon>Euphorinae</taxon>
        <taxon>Microctonus</taxon>
    </lineage>
</organism>
<accession>A0AA39EW75</accession>
<feature type="compositionally biased region" description="Low complexity" evidence="1">
    <location>
        <begin position="303"/>
        <end position="321"/>
    </location>
</feature>
<feature type="compositionally biased region" description="Polar residues" evidence="1">
    <location>
        <begin position="11"/>
        <end position="20"/>
    </location>
</feature>
<evidence type="ECO:0000313" key="3">
    <source>
        <dbReference type="Proteomes" id="UP001168990"/>
    </source>
</evidence>